<dbReference type="PANTHER" id="PTHR33527:SF21">
    <property type="entry name" value="OS10G0182800 PROTEIN"/>
    <property type="match status" value="1"/>
</dbReference>
<dbReference type="EMBL" id="KZ451906">
    <property type="protein sequence ID" value="PKA64148.1"/>
    <property type="molecule type" value="Genomic_DNA"/>
</dbReference>
<gene>
    <name evidence="1" type="ORF">AXF42_Ash005160</name>
</gene>
<dbReference type="Proteomes" id="UP000236161">
    <property type="component" value="Unassembled WGS sequence"/>
</dbReference>
<keyword evidence="2" id="KW-1185">Reference proteome</keyword>
<accession>A0A2I0B8L8</accession>
<reference evidence="1 2" key="1">
    <citation type="journal article" date="2017" name="Nature">
        <title>The Apostasia genome and the evolution of orchids.</title>
        <authorList>
            <person name="Zhang G.Q."/>
            <person name="Liu K.W."/>
            <person name="Li Z."/>
            <person name="Lohaus R."/>
            <person name="Hsiao Y.Y."/>
            <person name="Niu S.C."/>
            <person name="Wang J.Y."/>
            <person name="Lin Y.C."/>
            <person name="Xu Q."/>
            <person name="Chen L.J."/>
            <person name="Yoshida K."/>
            <person name="Fujiwara S."/>
            <person name="Wang Z.W."/>
            <person name="Zhang Y.Q."/>
            <person name="Mitsuda N."/>
            <person name="Wang M."/>
            <person name="Liu G.H."/>
            <person name="Pecoraro L."/>
            <person name="Huang H.X."/>
            <person name="Xiao X.J."/>
            <person name="Lin M."/>
            <person name="Wu X.Y."/>
            <person name="Wu W.L."/>
            <person name="Chen Y.Y."/>
            <person name="Chang S.B."/>
            <person name="Sakamoto S."/>
            <person name="Ohme-Takagi M."/>
            <person name="Yagi M."/>
            <person name="Zeng S.J."/>
            <person name="Shen C.Y."/>
            <person name="Yeh C.M."/>
            <person name="Luo Y.B."/>
            <person name="Tsai W.C."/>
            <person name="Van de Peer Y."/>
            <person name="Liu Z.J."/>
        </authorList>
    </citation>
    <scope>NUCLEOTIDE SEQUENCE [LARGE SCALE GENOMIC DNA]</scope>
    <source>
        <strain evidence="2">cv. Shenzhen</strain>
        <tissue evidence="1">Stem</tissue>
    </source>
</reference>
<dbReference type="PANTHER" id="PTHR33527">
    <property type="entry name" value="OS07G0274300 PROTEIN"/>
    <property type="match status" value="1"/>
</dbReference>
<evidence type="ECO:0000313" key="1">
    <source>
        <dbReference type="EMBL" id="PKA64148.1"/>
    </source>
</evidence>
<sequence>MASPPFSASGFTVRDVLSFHKLDRGIYERLLSFGLQPVTARNVTALWMGLELIGIDVIAAVKDRRDPAIVGGFIAEAESILDYLRQDSPAMHDPSVAGIPLTAALVDEPLTLRFFYAQRNVAVRALTNILDGVGTVVFDDGLNALLRAHEEAVRVAEEAGRPPPPLPVELALPYHTRPMQSEDRRSMFVTFSKGFPLRREDIIEYFSEYVDHYFFDNKEMGGLRREGDDGEDDGWDAADVRSNRIQERVANRVGVERRAASEVYH</sequence>
<dbReference type="AlphaFoldDB" id="A0A2I0B8L8"/>
<dbReference type="OrthoDB" id="583642at2759"/>
<protein>
    <submittedName>
        <fullName evidence="1">Uncharacterized protein</fullName>
    </submittedName>
</protein>
<organism evidence="1 2">
    <name type="scientific">Apostasia shenzhenica</name>
    <dbReference type="NCBI Taxonomy" id="1088818"/>
    <lineage>
        <taxon>Eukaryota</taxon>
        <taxon>Viridiplantae</taxon>
        <taxon>Streptophyta</taxon>
        <taxon>Embryophyta</taxon>
        <taxon>Tracheophyta</taxon>
        <taxon>Spermatophyta</taxon>
        <taxon>Magnoliopsida</taxon>
        <taxon>Liliopsida</taxon>
        <taxon>Asparagales</taxon>
        <taxon>Orchidaceae</taxon>
        <taxon>Apostasioideae</taxon>
        <taxon>Apostasia</taxon>
    </lineage>
</organism>
<evidence type="ECO:0000313" key="2">
    <source>
        <dbReference type="Proteomes" id="UP000236161"/>
    </source>
</evidence>
<proteinExistence type="predicted"/>
<name>A0A2I0B8L8_9ASPA</name>